<gene>
    <name evidence="1" type="ORF">M997_2935</name>
</gene>
<dbReference type="Proteomes" id="UP000078250">
    <property type="component" value="Unassembled WGS sequence"/>
</dbReference>
<dbReference type="AlphaFoldDB" id="A0AAJ3HQA1"/>
<dbReference type="EMBL" id="LXEV01000032">
    <property type="protein sequence ID" value="OAT45387.1"/>
    <property type="molecule type" value="Genomic_DNA"/>
</dbReference>
<evidence type="ECO:0000313" key="2">
    <source>
        <dbReference type="Proteomes" id="UP000078250"/>
    </source>
</evidence>
<sequence length="72" mass="8226">MAHELNLEAVAKKSDQLNALLFQLNAERISGQPEIESLIGLAYELSGDISIWLIEENAQRDNDHDKRNNYCR</sequence>
<proteinExistence type="predicted"/>
<name>A0AAJ3HQA1_PROHU</name>
<keyword evidence="2" id="KW-1185">Reference proteome</keyword>
<comment type="caution">
    <text evidence="1">The sequence shown here is derived from an EMBL/GenBank/DDBJ whole genome shotgun (WGS) entry which is preliminary data.</text>
</comment>
<accession>A0AAJ3HQA1</accession>
<protein>
    <submittedName>
        <fullName evidence="1">Uncharacterized protein</fullName>
    </submittedName>
</protein>
<evidence type="ECO:0000313" key="1">
    <source>
        <dbReference type="EMBL" id="OAT45387.1"/>
    </source>
</evidence>
<organism evidence="1 2">
    <name type="scientific">Proteus hauseri ATCC 700826</name>
    <dbReference type="NCBI Taxonomy" id="1354271"/>
    <lineage>
        <taxon>Bacteria</taxon>
        <taxon>Pseudomonadati</taxon>
        <taxon>Pseudomonadota</taxon>
        <taxon>Gammaproteobacteria</taxon>
        <taxon>Enterobacterales</taxon>
        <taxon>Morganellaceae</taxon>
        <taxon>Proteus</taxon>
    </lineage>
</organism>
<reference evidence="1 2" key="1">
    <citation type="submission" date="2016-04" db="EMBL/GenBank/DDBJ databases">
        <title>ATOL: Assembling a taxonomically balanced genome-scale reconstruction of the evolutionary history of the Enterobacteriaceae.</title>
        <authorList>
            <person name="Plunkett G.III."/>
            <person name="Neeno-Eckwall E.C."/>
            <person name="Glasner J.D."/>
            <person name="Perna N.T."/>
        </authorList>
    </citation>
    <scope>NUCLEOTIDE SEQUENCE [LARGE SCALE GENOMIC DNA]</scope>
    <source>
        <strain evidence="1 2">ATCC 700826</strain>
    </source>
</reference>